<protein>
    <recommendedName>
        <fullName evidence="3">CHD subfamily II SANT-like domain-containing protein</fullName>
    </recommendedName>
</protein>
<reference evidence="4 5" key="1">
    <citation type="journal article" date="2023" name="G3 (Bethesda)">
        <title>A chromosome-length genome assembly and annotation of blackberry (Rubus argutus, cv. 'Hillquist').</title>
        <authorList>
            <person name="Bruna T."/>
            <person name="Aryal R."/>
            <person name="Dudchenko O."/>
            <person name="Sargent D.J."/>
            <person name="Mead D."/>
            <person name="Buti M."/>
            <person name="Cavallini A."/>
            <person name="Hytonen T."/>
            <person name="Andres J."/>
            <person name="Pham M."/>
            <person name="Weisz D."/>
            <person name="Mascagni F."/>
            <person name="Usai G."/>
            <person name="Natali L."/>
            <person name="Bassil N."/>
            <person name="Fernandez G.E."/>
            <person name="Lomsadze A."/>
            <person name="Armour M."/>
            <person name="Olukolu B."/>
            <person name="Poorten T."/>
            <person name="Britton C."/>
            <person name="Davik J."/>
            <person name="Ashrafi H."/>
            <person name="Aiden E.L."/>
            <person name="Borodovsky M."/>
            <person name="Worthington M."/>
        </authorList>
    </citation>
    <scope>NUCLEOTIDE SEQUENCE [LARGE SCALE GENOMIC DNA]</scope>
    <source>
        <strain evidence="4">PI 553951</strain>
    </source>
</reference>
<dbReference type="EMBL" id="JBEDUW010000002">
    <property type="protein sequence ID" value="KAK9947186.1"/>
    <property type="molecule type" value="Genomic_DNA"/>
</dbReference>
<dbReference type="GO" id="GO:0003677">
    <property type="term" value="F:DNA binding"/>
    <property type="evidence" value="ECO:0007669"/>
    <property type="project" value="InterPro"/>
</dbReference>
<feature type="region of interest" description="Disordered" evidence="2">
    <location>
        <begin position="244"/>
        <end position="269"/>
    </location>
</feature>
<dbReference type="GO" id="GO:0000785">
    <property type="term" value="C:chromatin"/>
    <property type="evidence" value="ECO:0007669"/>
    <property type="project" value="TreeGrafter"/>
</dbReference>
<dbReference type="Pfam" id="PF06461">
    <property type="entry name" value="CHDII_SANT-like"/>
    <property type="match status" value="1"/>
</dbReference>
<dbReference type="PANTHER" id="PTHR45623:SF17">
    <property type="entry name" value="CHROMODOMAIN-HELICASE-DNA-BINDING PROTEIN 3-RELATED"/>
    <property type="match status" value="1"/>
</dbReference>
<dbReference type="Gene3D" id="1.10.10.60">
    <property type="entry name" value="Homeodomain-like"/>
    <property type="match status" value="1"/>
</dbReference>
<dbReference type="GO" id="GO:0042393">
    <property type="term" value="F:histone binding"/>
    <property type="evidence" value="ECO:0007669"/>
    <property type="project" value="TreeGrafter"/>
</dbReference>
<feature type="region of interest" description="Disordered" evidence="2">
    <location>
        <begin position="158"/>
        <end position="185"/>
    </location>
</feature>
<evidence type="ECO:0000256" key="1">
    <source>
        <dbReference type="ARBA" id="ARBA00023242"/>
    </source>
</evidence>
<dbReference type="SMART" id="SM01146">
    <property type="entry name" value="DUF1086"/>
    <property type="match status" value="1"/>
</dbReference>
<dbReference type="PANTHER" id="PTHR45623">
    <property type="entry name" value="CHROMODOMAIN-HELICASE-DNA-BINDING PROTEIN 3-RELATED-RELATED"/>
    <property type="match status" value="1"/>
</dbReference>
<name>A0AAW1YG96_RUBAR</name>
<evidence type="ECO:0000259" key="3">
    <source>
        <dbReference type="SMART" id="SM01146"/>
    </source>
</evidence>
<feature type="domain" description="CHD subfamily II SANT-like" evidence="3">
    <location>
        <begin position="1"/>
        <end position="91"/>
    </location>
</feature>
<dbReference type="Proteomes" id="UP001457282">
    <property type="component" value="Unassembled WGS sequence"/>
</dbReference>
<proteinExistence type="predicted"/>
<sequence length="405" mass="45267">MRFGIGDFDWKEFTPRMKQKTYEEIKDYGIQFMKHIIEDITDSPTFSDGVPKEGLRIPDVLVRIAVLSMIHQKVKFAMENPGASLFEDDILLRYPGLKGSKFWKEDHDLILLRAVLKHGYGRWQAIVDDKDLGIQEVICQELNLPFINLPIPGQVKAQNGAHTANTEAPGNTSGNGNDIGANVSQGTIDPANQPQLYQESSMLHHFRDMQRRLVEFIKRRVLLLEKGHNAEAQKEYYEEMIGNEVPSEEPEKETKVTRMPNPGESDMQMGDQLPRIEEIGSEEILAAACDNNPDRLKLAQLYNEMCKFVEGNAPQSLQNSFETICEDILSSTRPRVQQNPPTSAQPTFNADKQSGDESKSKIVVPESPSAQDGAAAPAAEVQMTGLATEPNPETMELDSPNTADE</sequence>
<dbReference type="GO" id="GO:0003682">
    <property type="term" value="F:chromatin binding"/>
    <property type="evidence" value="ECO:0007669"/>
    <property type="project" value="TreeGrafter"/>
</dbReference>
<evidence type="ECO:0000256" key="2">
    <source>
        <dbReference type="SAM" id="MobiDB-lite"/>
    </source>
</evidence>
<feature type="compositionally biased region" description="Polar residues" evidence="2">
    <location>
        <begin position="332"/>
        <end position="352"/>
    </location>
</feature>
<keyword evidence="5" id="KW-1185">Reference proteome</keyword>
<dbReference type="GO" id="GO:0016887">
    <property type="term" value="F:ATP hydrolysis activity"/>
    <property type="evidence" value="ECO:0007669"/>
    <property type="project" value="TreeGrafter"/>
</dbReference>
<comment type="caution">
    <text evidence="4">The sequence shown here is derived from an EMBL/GenBank/DDBJ whole genome shotgun (WGS) entry which is preliminary data.</text>
</comment>
<dbReference type="GO" id="GO:0140658">
    <property type="term" value="F:ATP-dependent chromatin remodeler activity"/>
    <property type="evidence" value="ECO:0007669"/>
    <property type="project" value="TreeGrafter"/>
</dbReference>
<keyword evidence="1" id="KW-0539">Nucleus</keyword>
<organism evidence="4 5">
    <name type="scientific">Rubus argutus</name>
    <name type="common">Southern blackberry</name>
    <dbReference type="NCBI Taxonomy" id="59490"/>
    <lineage>
        <taxon>Eukaryota</taxon>
        <taxon>Viridiplantae</taxon>
        <taxon>Streptophyta</taxon>
        <taxon>Embryophyta</taxon>
        <taxon>Tracheophyta</taxon>
        <taxon>Spermatophyta</taxon>
        <taxon>Magnoliopsida</taxon>
        <taxon>eudicotyledons</taxon>
        <taxon>Gunneridae</taxon>
        <taxon>Pentapetalae</taxon>
        <taxon>rosids</taxon>
        <taxon>fabids</taxon>
        <taxon>Rosales</taxon>
        <taxon>Rosaceae</taxon>
        <taxon>Rosoideae</taxon>
        <taxon>Rosoideae incertae sedis</taxon>
        <taxon>Rubus</taxon>
    </lineage>
</organism>
<dbReference type="AlphaFoldDB" id="A0AAW1YG96"/>
<accession>A0AAW1YG96</accession>
<feature type="region of interest" description="Disordered" evidence="2">
    <location>
        <begin position="332"/>
        <end position="405"/>
    </location>
</feature>
<dbReference type="GO" id="GO:0005634">
    <property type="term" value="C:nucleus"/>
    <property type="evidence" value="ECO:0007669"/>
    <property type="project" value="TreeGrafter"/>
</dbReference>
<gene>
    <name evidence="4" type="ORF">M0R45_012620</name>
</gene>
<dbReference type="InterPro" id="IPR009462">
    <property type="entry name" value="CHD_II_SANT-like"/>
</dbReference>
<evidence type="ECO:0000313" key="4">
    <source>
        <dbReference type="EMBL" id="KAK9947186.1"/>
    </source>
</evidence>
<evidence type="ECO:0000313" key="5">
    <source>
        <dbReference type="Proteomes" id="UP001457282"/>
    </source>
</evidence>